<evidence type="ECO:0000256" key="11">
    <source>
        <dbReference type="RuleBase" id="RU004181"/>
    </source>
</evidence>
<name>A0ABW8ASP0_9ACTN</name>
<dbReference type="HAMAP" id="MF_00161">
    <property type="entry name" value="LspA"/>
    <property type="match status" value="1"/>
</dbReference>
<evidence type="ECO:0000256" key="1">
    <source>
        <dbReference type="ARBA" id="ARBA00006139"/>
    </source>
</evidence>
<comment type="caution">
    <text evidence="9">Lacks conserved residue(s) required for the propagation of feature annotation.</text>
</comment>
<evidence type="ECO:0000256" key="7">
    <source>
        <dbReference type="ARBA" id="ARBA00022989"/>
    </source>
</evidence>
<keyword evidence="7 9" id="KW-1133">Transmembrane helix</keyword>
<keyword evidence="4 9" id="KW-0812">Transmembrane</keyword>
<dbReference type="EC" id="3.4.23.36" evidence="9"/>
<evidence type="ECO:0000256" key="3">
    <source>
        <dbReference type="ARBA" id="ARBA00022670"/>
    </source>
</evidence>
<evidence type="ECO:0000313" key="14">
    <source>
        <dbReference type="Proteomes" id="UP001612915"/>
    </source>
</evidence>
<comment type="subcellular location">
    <subcellularLocation>
        <location evidence="9">Cell membrane</location>
        <topology evidence="9">Multi-pass membrane protein</topology>
    </subcellularLocation>
</comment>
<feature type="transmembrane region" description="Helical" evidence="9">
    <location>
        <begin position="159"/>
        <end position="180"/>
    </location>
</feature>
<proteinExistence type="inferred from homology"/>
<feature type="transmembrane region" description="Helical" evidence="9">
    <location>
        <begin position="84"/>
        <end position="106"/>
    </location>
</feature>
<dbReference type="Proteomes" id="UP001612915">
    <property type="component" value="Unassembled WGS sequence"/>
</dbReference>
<dbReference type="NCBIfam" id="TIGR00077">
    <property type="entry name" value="lspA"/>
    <property type="match status" value="1"/>
</dbReference>
<evidence type="ECO:0000256" key="5">
    <source>
        <dbReference type="ARBA" id="ARBA00022750"/>
    </source>
</evidence>
<comment type="catalytic activity">
    <reaction evidence="9 10">
        <text>Release of signal peptides from bacterial membrane prolipoproteins. Hydrolyzes -Xaa-Yaa-Zaa-|-(S,diacylglyceryl)Cys-, in which Xaa is hydrophobic (preferably Leu), and Yaa (Ala or Ser) and Zaa (Gly or Ala) have small, neutral side chains.</text>
        <dbReference type="EC" id="3.4.23.36"/>
    </reaction>
</comment>
<dbReference type="InterPro" id="IPR001872">
    <property type="entry name" value="Peptidase_A8"/>
</dbReference>
<gene>
    <name evidence="9 13" type="primary">lspA</name>
    <name evidence="13" type="ORF">ACIB24_20270</name>
</gene>
<dbReference type="PROSITE" id="PS00855">
    <property type="entry name" value="SPASE_II"/>
    <property type="match status" value="1"/>
</dbReference>
<dbReference type="EMBL" id="JBITLV010000007">
    <property type="protein sequence ID" value="MFI7589406.1"/>
    <property type="molecule type" value="Genomic_DNA"/>
</dbReference>
<dbReference type="PANTHER" id="PTHR33695">
    <property type="entry name" value="LIPOPROTEIN SIGNAL PEPTIDASE"/>
    <property type="match status" value="1"/>
</dbReference>
<evidence type="ECO:0000256" key="4">
    <source>
        <dbReference type="ARBA" id="ARBA00022692"/>
    </source>
</evidence>
<keyword evidence="6 9" id="KW-0378">Hydrolase</keyword>
<comment type="pathway">
    <text evidence="9">Protein modification; lipoprotein biosynthesis (signal peptide cleavage).</text>
</comment>
<comment type="caution">
    <text evidence="13">The sequence shown here is derived from an EMBL/GenBank/DDBJ whole genome shotgun (WGS) entry which is preliminary data.</text>
</comment>
<comment type="function">
    <text evidence="9 10">This protein specifically catalyzes the removal of signal peptides from prolipoproteins.</text>
</comment>
<evidence type="ECO:0000256" key="2">
    <source>
        <dbReference type="ARBA" id="ARBA00022475"/>
    </source>
</evidence>
<evidence type="ECO:0000256" key="9">
    <source>
        <dbReference type="HAMAP-Rule" id="MF_00161"/>
    </source>
</evidence>
<dbReference type="RefSeq" id="WP_398283998.1">
    <property type="nucleotide sequence ID" value="NZ_JBITLV010000007.1"/>
</dbReference>
<feature type="active site" evidence="9">
    <location>
        <position position="165"/>
    </location>
</feature>
<protein>
    <recommendedName>
        <fullName evidence="9">Lipoprotein signal peptidase</fullName>
        <ecNumber evidence="9">3.4.23.36</ecNumber>
    </recommendedName>
    <alternativeName>
        <fullName evidence="9">Prolipoprotein signal peptidase</fullName>
    </alternativeName>
    <alternativeName>
        <fullName evidence="9">Signal peptidase II</fullName>
        <shortName evidence="9">SPase II</shortName>
    </alternativeName>
</protein>
<keyword evidence="14" id="KW-1185">Reference proteome</keyword>
<feature type="region of interest" description="Disordered" evidence="12">
    <location>
        <begin position="1"/>
        <end position="24"/>
    </location>
</feature>
<evidence type="ECO:0000256" key="10">
    <source>
        <dbReference type="RuleBase" id="RU000594"/>
    </source>
</evidence>
<evidence type="ECO:0000313" key="13">
    <source>
        <dbReference type="EMBL" id="MFI7589406.1"/>
    </source>
</evidence>
<dbReference type="PANTHER" id="PTHR33695:SF1">
    <property type="entry name" value="LIPOPROTEIN SIGNAL PEPTIDASE"/>
    <property type="match status" value="1"/>
</dbReference>
<comment type="similarity">
    <text evidence="1 9 11">Belongs to the peptidase A8 family.</text>
</comment>
<dbReference type="PRINTS" id="PR00781">
    <property type="entry name" value="LIPOSIGPTASE"/>
</dbReference>
<organism evidence="13 14">
    <name type="scientific">Spongisporangium articulatum</name>
    <dbReference type="NCBI Taxonomy" id="3362603"/>
    <lineage>
        <taxon>Bacteria</taxon>
        <taxon>Bacillati</taxon>
        <taxon>Actinomycetota</taxon>
        <taxon>Actinomycetes</taxon>
        <taxon>Kineosporiales</taxon>
        <taxon>Kineosporiaceae</taxon>
        <taxon>Spongisporangium</taxon>
    </lineage>
</organism>
<reference evidence="13 14" key="1">
    <citation type="submission" date="2024-10" db="EMBL/GenBank/DDBJ databases">
        <title>The Natural Products Discovery Center: Release of the First 8490 Sequenced Strains for Exploring Actinobacteria Biosynthetic Diversity.</title>
        <authorList>
            <person name="Kalkreuter E."/>
            <person name="Kautsar S.A."/>
            <person name="Yang D."/>
            <person name="Bader C.D."/>
            <person name="Teijaro C.N."/>
            <person name="Fluegel L."/>
            <person name="Davis C.M."/>
            <person name="Simpson J.R."/>
            <person name="Lauterbach L."/>
            <person name="Steele A.D."/>
            <person name="Gui C."/>
            <person name="Meng S."/>
            <person name="Li G."/>
            <person name="Viehrig K."/>
            <person name="Ye F."/>
            <person name="Su P."/>
            <person name="Kiefer A.F."/>
            <person name="Nichols A."/>
            <person name="Cepeda A.J."/>
            <person name="Yan W."/>
            <person name="Fan B."/>
            <person name="Jiang Y."/>
            <person name="Adhikari A."/>
            <person name="Zheng C.-J."/>
            <person name="Schuster L."/>
            <person name="Cowan T.M."/>
            <person name="Smanski M.J."/>
            <person name="Chevrette M.G."/>
            <person name="De Carvalho L.P.S."/>
            <person name="Shen B."/>
        </authorList>
    </citation>
    <scope>NUCLEOTIDE SEQUENCE [LARGE SCALE GENOMIC DNA]</scope>
    <source>
        <strain evidence="13 14">NPDC049639</strain>
    </source>
</reference>
<sequence>MAEISDTDAGPGSEPGSEPDSGAAPTPIRGALSIVLSIAVVVLALDQAAKAWAIAALGDRYGDEARVAVLGDLFGFRLVRNPGAAFSMATGTTWIFTIIATVVVVVIVRMSRKLGSRLWTVAFGLLLGGATGNLTDRLFRAPGFARGHVVDFLELPHWPVFNLADSAICCAAALIVLASLRGVGIDGARVR</sequence>
<dbReference type="Pfam" id="PF01252">
    <property type="entry name" value="Peptidase_A8"/>
    <property type="match status" value="1"/>
</dbReference>
<evidence type="ECO:0000256" key="8">
    <source>
        <dbReference type="ARBA" id="ARBA00023136"/>
    </source>
</evidence>
<keyword evidence="3 9" id="KW-0645">Protease</keyword>
<keyword evidence="8 9" id="KW-0472">Membrane</keyword>
<evidence type="ECO:0000256" key="12">
    <source>
        <dbReference type="SAM" id="MobiDB-lite"/>
    </source>
</evidence>
<feature type="active site" evidence="9">
    <location>
        <position position="151"/>
    </location>
</feature>
<keyword evidence="2 9" id="KW-1003">Cell membrane</keyword>
<dbReference type="GO" id="GO:0004190">
    <property type="term" value="F:aspartic-type endopeptidase activity"/>
    <property type="evidence" value="ECO:0007669"/>
    <property type="project" value="UniProtKB-EC"/>
</dbReference>
<keyword evidence="5 9" id="KW-0064">Aspartyl protease</keyword>
<evidence type="ECO:0000256" key="6">
    <source>
        <dbReference type="ARBA" id="ARBA00022801"/>
    </source>
</evidence>
<feature type="transmembrane region" description="Helical" evidence="9">
    <location>
        <begin position="118"/>
        <end position="139"/>
    </location>
</feature>
<accession>A0ABW8ASP0</accession>